<name>A0ACD3B088_9AGAR</name>
<protein>
    <submittedName>
        <fullName evidence="1">Uncharacterized protein</fullName>
    </submittedName>
</protein>
<reference evidence="1 2" key="1">
    <citation type="journal article" date="2019" name="Nat. Ecol. Evol.">
        <title>Megaphylogeny resolves global patterns of mushroom evolution.</title>
        <authorList>
            <person name="Varga T."/>
            <person name="Krizsan K."/>
            <person name="Foldi C."/>
            <person name="Dima B."/>
            <person name="Sanchez-Garcia M."/>
            <person name="Sanchez-Ramirez S."/>
            <person name="Szollosi G.J."/>
            <person name="Szarkandi J.G."/>
            <person name="Papp V."/>
            <person name="Albert L."/>
            <person name="Andreopoulos W."/>
            <person name="Angelini C."/>
            <person name="Antonin V."/>
            <person name="Barry K.W."/>
            <person name="Bougher N.L."/>
            <person name="Buchanan P."/>
            <person name="Buyck B."/>
            <person name="Bense V."/>
            <person name="Catcheside P."/>
            <person name="Chovatia M."/>
            <person name="Cooper J."/>
            <person name="Damon W."/>
            <person name="Desjardin D."/>
            <person name="Finy P."/>
            <person name="Geml J."/>
            <person name="Haridas S."/>
            <person name="Hughes K."/>
            <person name="Justo A."/>
            <person name="Karasinski D."/>
            <person name="Kautmanova I."/>
            <person name="Kiss B."/>
            <person name="Kocsube S."/>
            <person name="Kotiranta H."/>
            <person name="LaButti K.M."/>
            <person name="Lechner B.E."/>
            <person name="Liimatainen K."/>
            <person name="Lipzen A."/>
            <person name="Lukacs Z."/>
            <person name="Mihaltcheva S."/>
            <person name="Morgado L.N."/>
            <person name="Niskanen T."/>
            <person name="Noordeloos M.E."/>
            <person name="Ohm R.A."/>
            <person name="Ortiz-Santana B."/>
            <person name="Ovrebo C."/>
            <person name="Racz N."/>
            <person name="Riley R."/>
            <person name="Savchenko A."/>
            <person name="Shiryaev A."/>
            <person name="Soop K."/>
            <person name="Spirin V."/>
            <person name="Szebenyi C."/>
            <person name="Tomsovsky M."/>
            <person name="Tulloss R.E."/>
            <person name="Uehling J."/>
            <person name="Grigoriev I.V."/>
            <person name="Vagvolgyi C."/>
            <person name="Papp T."/>
            <person name="Martin F.M."/>
            <person name="Miettinen O."/>
            <person name="Hibbett D.S."/>
            <person name="Nagy L.G."/>
        </authorList>
    </citation>
    <scope>NUCLEOTIDE SEQUENCE [LARGE SCALE GENOMIC DNA]</scope>
    <source>
        <strain evidence="1 2">NL-1719</strain>
    </source>
</reference>
<dbReference type="Proteomes" id="UP000308600">
    <property type="component" value="Unassembled WGS sequence"/>
</dbReference>
<dbReference type="EMBL" id="ML208298">
    <property type="protein sequence ID" value="TFK71430.1"/>
    <property type="molecule type" value="Genomic_DNA"/>
</dbReference>
<proteinExistence type="predicted"/>
<sequence length="157" mass="18075">MKKKKRKFDTDAAASSSKYVLSSPTTRNEGQDEELELLRLDFAFKLNEEEIVDENLRYLATDARLKQTYHRSKEKETPRHTQPYVGPRVQNLSASCEPYNDRVCPFDEGEIHTGPRLSTWFEHFFGFHASQDGIHTTRPRAPLPIVSDRVVHLGTLS</sequence>
<organism evidence="1 2">
    <name type="scientific">Pluteus cervinus</name>
    <dbReference type="NCBI Taxonomy" id="181527"/>
    <lineage>
        <taxon>Eukaryota</taxon>
        <taxon>Fungi</taxon>
        <taxon>Dikarya</taxon>
        <taxon>Basidiomycota</taxon>
        <taxon>Agaricomycotina</taxon>
        <taxon>Agaricomycetes</taxon>
        <taxon>Agaricomycetidae</taxon>
        <taxon>Agaricales</taxon>
        <taxon>Pluteineae</taxon>
        <taxon>Pluteaceae</taxon>
        <taxon>Pluteus</taxon>
    </lineage>
</organism>
<gene>
    <name evidence="1" type="ORF">BDN72DRAFT_458644</name>
</gene>
<evidence type="ECO:0000313" key="2">
    <source>
        <dbReference type="Proteomes" id="UP000308600"/>
    </source>
</evidence>
<keyword evidence="2" id="KW-1185">Reference proteome</keyword>
<evidence type="ECO:0000313" key="1">
    <source>
        <dbReference type="EMBL" id="TFK71430.1"/>
    </source>
</evidence>
<accession>A0ACD3B088</accession>